<dbReference type="OrthoDB" id="9792176at2"/>
<dbReference type="AlphaFoldDB" id="A0A2T0X0V5"/>
<evidence type="ECO:0000313" key="2">
    <source>
        <dbReference type="Proteomes" id="UP000238801"/>
    </source>
</evidence>
<dbReference type="EMBL" id="PVTT01000002">
    <property type="protein sequence ID" value="PRY92579.1"/>
    <property type="molecule type" value="Genomic_DNA"/>
</dbReference>
<dbReference type="Proteomes" id="UP000238801">
    <property type="component" value="Unassembled WGS sequence"/>
</dbReference>
<dbReference type="CDD" id="cd17033">
    <property type="entry name" value="DR1245-like"/>
    <property type="match status" value="1"/>
</dbReference>
<gene>
    <name evidence="1" type="ORF">BCF33_1428</name>
</gene>
<dbReference type="InterPro" id="IPR019660">
    <property type="entry name" value="Put_sensory_transdc_reg_YbjN"/>
</dbReference>
<evidence type="ECO:0008006" key="3">
    <source>
        <dbReference type="Google" id="ProtNLM"/>
    </source>
</evidence>
<comment type="caution">
    <text evidence="1">The sequence shown here is derived from an EMBL/GenBank/DDBJ whole genome shotgun (WGS) entry which is preliminary data.</text>
</comment>
<sequence>MFLQESWPEPGETHPIDLAETIAAAMDWEFERIDGEQLALAVEGDWRTYAVTLAWCPSDDTLRLALTYEMEELAEGRAAVLRDLLNRINDRVWTGAFTHWEEQGLMVWRYGLALDGAEGATPQQIDRMVRAARGAADRFYPAVQLAAYGETDAPEALQVAIAEGFGRA</sequence>
<name>A0A2T0X0V5_9RHOB</name>
<reference evidence="1 2" key="1">
    <citation type="submission" date="2018-03" db="EMBL/GenBank/DDBJ databases">
        <title>Genomic Encyclopedia of Archaeal and Bacterial Type Strains, Phase II (KMG-II): from individual species to whole genera.</title>
        <authorList>
            <person name="Goeker M."/>
        </authorList>
    </citation>
    <scope>NUCLEOTIDE SEQUENCE [LARGE SCALE GENOMIC DNA]</scope>
    <source>
        <strain evidence="1 2">DSM 29318</strain>
    </source>
</reference>
<evidence type="ECO:0000313" key="1">
    <source>
        <dbReference type="EMBL" id="PRY92579.1"/>
    </source>
</evidence>
<accession>A0A2T0X0V5</accession>
<organism evidence="1 2">
    <name type="scientific">Hasllibacter halocynthiae</name>
    <dbReference type="NCBI Taxonomy" id="595589"/>
    <lineage>
        <taxon>Bacteria</taxon>
        <taxon>Pseudomonadati</taxon>
        <taxon>Pseudomonadota</taxon>
        <taxon>Alphaproteobacteria</taxon>
        <taxon>Rhodobacterales</taxon>
        <taxon>Roseobacteraceae</taxon>
        <taxon>Hasllibacter</taxon>
    </lineage>
</organism>
<proteinExistence type="predicted"/>
<dbReference type="Pfam" id="PF10722">
    <property type="entry name" value="YbjN"/>
    <property type="match status" value="1"/>
</dbReference>
<protein>
    <recommendedName>
        <fullName evidence="3">Sensory transduction regulator</fullName>
    </recommendedName>
</protein>
<keyword evidence="2" id="KW-1185">Reference proteome</keyword>
<dbReference type="RefSeq" id="WP_106160267.1">
    <property type="nucleotide sequence ID" value="NZ_PVTT01000002.1"/>
</dbReference>